<name>A0A9P6ZN80_9AGAM</name>
<protein>
    <submittedName>
        <fullName evidence="2">Uncharacterized protein</fullName>
    </submittedName>
</protein>
<reference evidence="2" key="1">
    <citation type="journal article" date="2020" name="New Phytol.">
        <title>Comparative genomics reveals dynamic genome evolution in host specialist ectomycorrhizal fungi.</title>
        <authorList>
            <person name="Lofgren L.A."/>
            <person name="Nguyen N.H."/>
            <person name="Vilgalys R."/>
            <person name="Ruytinx J."/>
            <person name="Liao H.L."/>
            <person name="Branco S."/>
            <person name="Kuo A."/>
            <person name="LaButti K."/>
            <person name="Lipzen A."/>
            <person name="Andreopoulos W."/>
            <person name="Pangilinan J."/>
            <person name="Riley R."/>
            <person name="Hundley H."/>
            <person name="Na H."/>
            <person name="Barry K."/>
            <person name="Grigoriev I.V."/>
            <person name="Stajich J.E."/>
            <person name="Kennedy P.G."/>
        </authorList>
    </citation>
    <scope>NUCLEOTIDE SEQUENCE</scope>
    <source>
        <strain evidence="2">DOB743</strain>
    </source>
</reference>
<evidence type="ECO:0000313" key="3">
    <source>
        <dbReference type="Proteomes" id="UP000714275"/>
    </source>
</evidence>
<sequence>MAAEEGIVANAAEGSGSWTSSSGQTKLSIYPTPIPELMLLDTPSALEKRIGMVRREITGYYTG</sequence>
<gene>
    <name evidence="2" type="ORF">EV702DRAFT_1131191</name>
</gene>
<feature type="compositionally biased region" description="Low complexity" evidence="1">
    <location>
        <begin position="14"/>
        <end position="23"/>
    </location>
</feature>
<organism evidence="2 3">
    <name type="scientific">Suillus placidus</name>
    <dbReference type="NCBI Taxonomy" id="48579"/>
    <lineage>
        <taxon>Eukaryota</taxon>
        <taxon>Fungi</taxon>
        <taxon>Dikarya</taxon>
        <taxon>Basidiomycota</taxon>
        <taxon>Agaricomycotina</taxon>
        <taxon>Agaricomycetes</taxon>
        <taxon>Agaricomycetidae</taxon>
        <taxon>Boletales</taxon>
        <taxon>Suillineae</taxon>
        <taxon>Suillaceae</taxon>
        <taxon>Suillus</taxon>
    </lineage>
</organism>
<keyword evidence="3" id="KW-1185">Reference proteome</keyword>
<proteinExistence type="predicted"/>
<comment type="caution">
    <text evidence="2">The sequence shown here is derived from an EMBL/GenBank/DDBJ whole genome shotgun (WGS) entry which is preliminary data.</text>
</comment>
<dbReference type="OrthoDB" id="2399148at2759"/>
<dbReference type="Proteomes" id="UP000714275">
    <property type="component" value="Unassembled WGS sequence"/>
</dbReference>
<evidence type="ECO:0000313" key="2">
    <source>
        <dbReference type="EMBL" id="KAG1773261.1"/>
    </source>
</evidence>
<accession>A0A9P6ZN80</accession>
<feature type="non-terminal residue" evidence="2">
    <location>
        <position position="1"/>
    </location>
</feature>
<evidence type="ECO:0000256" key="1">
    <source>
        <dbReference type="SAM" id="MobiDB-lite"/>
    </source>
</evidence>
<feature type="region of interest" description="Disordered" evidence="1">
    <location>
        <begin position="1"/>
        <end position="25"/>
    </location>
</feature>
<dbReference type="EMBL" id="JABBWD010000049">
    <property type="protein sequence ID" value="KAG1773261.1"/>
    <property type="molecule type" value="Genomic_DNA"/>
</dbReference>
<dbReference type="AlphaFoldDB" id="A0A9P6ZN80"/>